<protein>
    <submittedName>
        <fullName evidence="1">Uncharacterized protein</fullName>
    </submittedName>
</protein>
<dbReference type="EMBL" id="CP060804">
    <property type="protein sequence ID" value="QNP37234.1"/>
    <property type="molecule type" value="Genomic_DNA"/>
</dbReference>
<organism evidence="1 2">
    <name type="scientific">Enterococcus faecalis</name>
    <name type="common">Streptococcus faecalis</name>
    <dbReference type="NCBI Taxonomy" id="1351"/>
    <lineage>
        <taxon>Bacteria</taxon>
        <taxon>Bacillati</taxon>
        <taxon>Bacillota</taxon>
        <taxon>Bacilli</taxon>
        <taxon>Lactobacillales</taxon>
        <taxon>Enterococcaceae</taxon>
        <taxon>Enterococcus</taxon>
    </lineage>
</organism>
<dbReference type="RefSeq" id="WP_002380714.1">
    <property type="nucleotide sequence ID" value="NZ_CABEIO010000002.1"/>
</dbReference>
<sequence length="56" mass="6410">MAKKQEPLKVIIRNADGTICEDISKKEWSPERRQMIAEAMGDAILEQQGLLDKLRN</sequence>
<proteinExistence type="predicted"/>
<gene>
    <name evidence="1" type="ORF">H9Q64_12280</name>
</gene>
<dbReference type="AlphaFoldDB" id="A0A7H0FMG8"/>
<reference evidence="1 2" key="1">
    <citation type="submission" date="2020-08" db="EMBL/GenBank/DDBJ databases">
        <title>Enterococcus faecalis SF28073 genome assembly.</title>
        <authorList>
            <person name="Duerkop B.A."/>
            <person name="Johnson C.N."/>
        </authorList>
    </citation>
    <scope>NUCLEOTIDE SEQUENCE [LARGE SCALE GENOMIC DNA]</scope>
    <source>
        <strain evidence="1 2">SF28073</strain>
    </source>
</reference>
<evidence type="ECO:0000313" key="2">
    <source>
        <dbReference type="Proteomes" id="UP000516122"/>
    </source>
</evidence>
<accession>A0A7H0FMG8</accession>
<evidence type="ECO:0000313" key="1">
    <source>
        <dbReference type="EMBL" id="QNP37234.1"/>
    </source>
</evidence>
<name>A0A7H0FMG8_ENTFL</name>
<dbReference type="Proteomes" id="UP000516122">
    <property type="component" value="Chromosome"/>
</dbReference>